<proteinExistence type="predicted"/>
<keyword evidence="1" id="KW-0472">Membrane</keyword>
<dbReference type="Gene3D" id="3.50.50.60">
    <property type="entry name" value="FAD/NAD(P)-binding domain"/>
    <property type="match status" value="1"/>
</dbReference>
<evidence type="ECO:0000256" key="1">
    <source>
        <dbReference type="SAM" id="Phobius"/>
    </source>
</evidence>
<dbReference type="Proteomes" id="UP000523821">
    <property type="component" value="Unassembled WGS sequence"/>
</dbReference>
<evidence type="ECO:0000259" key="2">
    <source>
        <dbReference type="Pfam" id="PF01593"/>
    </source>
</evidence>
<dbReference type="Gene3D" id="3.30.70.1990">
    <property type="match status" value="1"/>
</dbReference>
<feature type="transmembrane region" description="Helical" evidence="1">
    <location>
        <begin position="6"/>
        <end position="30"/>
    </location>
</feature>
<dbReference type="PANTHER" id="PTHR42923:SF17">
    <property type="entry name" value="AMINE OXIDASE DOMAIN-CONTAINING PROTEIN"/>
    <property type="match status" value="1"/>
</dbReference>
<evidence type="ECO:0000313" key="4">
    <source>
        <dbReference type="Proteomes" id="UP000523821"/>
    </source>
</evidence>
<dbReference type="EMBL" id="JACHOO010000001">
    <property type="protein sequence ID" value="MBB5751516.1"/>
    <property type="molecule type" value="Genomic_DNA"/>
</dbReference>
<accession>A0A7W9CTT5</accession>
<gene>
    <name evidence="3" type="ORF">GGQ63_000559</name>
</gene>
<dbReference type="InterPro" id="IPR036188">
    <property type="entry name" value="FAD/NAD-bd_sf"/>
</dbReference>
<name>A0A7W9CTT5_9HYPH</name>
<comment type="caution">
    <text evidence="3">The sequence shown here is derived from an EMBL/GenBank/DDBJ whole genome shotgun (WGS) entry which is preliminary data.</text>
</comment>
<dbReference type="InterPro" id="IPR050464">
    <property type="entry name" value="Zeta_carotene_desat/Oxidored"/>
</dbReference>
<dbReference type="GO" id="GO:0016491">
    <property type="term" value="F:oxidoreductase activity"/>
    <property type="evidence" value="ECO:0007669"/>
    <property type="project" value="InterPro"/>
</dbReference>
<dbReference type="AlphaFoldDB" id="A0A7W9CTT5"/>
<feature type="domain" description="Amine oxidase" evidence="2">
    <location>
        <begin position="21"/>
        <end position="286"/>
    </location>
</feature>
<keyword evidence="1" id="KW-0812">Transmembrane</keyword>
<sequence length="446" mass="48996">MRNPPTGAAAGLDIAIIGSGISGLSAAWLLSQRHRVTVFEADKRTGGHSNTVMAGTQPVDTGFIVYNEATYPNLTALFRHLGVPTRRSNMSFAVSLDDGRLEYAGSPSGLLAQPGNLVSRRFWTMLRDLLRFYREAPRDSGIAHMTLDAYLDARGYGRAVREDHLYPMAAAIWSTPALEIGDYPAAAFIRFCDNHGLLQLVGRPQWRTVDGGSRVYVERLTRGFADRIETGNPVKALRRIAGGVEVTDGSGAVRRFDHAVIGTHADQALALLADPTEEEGRVLSAFRYSTNEAVLHSDAALMPKRRAAWSSWNYLSASGAERRLSVTYWMNRLQELRSDVPLFVTLNPLRPPREDSVIRRETYQHPLFDQAAIAAQERLWSLQGVGNTWFCGAHFGSGFHEDGLQSGLAVAEDLGGVRRPWQVAGESDRIRITRPALHPAPLGLAG</sequence>
<organism evidence="3 4">
    <name type="scientific">Prosthecomicrobium pneumaticum</name>
    <dbReference type="NCBI Taxonomy" id="81895"/>
    <lineage>
        <taxon>Bacteria</taxon>
        <taxon>Pseudomonadati</taxon>
        <taxon>Pseudomonadota</taxon>
        <taxon>Alphaproteobacteria</taxon>
        <taxon>Hyphomicrobiales</taxon>
        <taxon>Kaistiaceae</taxon>
        <taxon>Prosthecomicrobium</taxon>
    </lineage>
</organism>
<dbReference type="SUPFAM" id="SSF51905">
    <property type="entry name" value="FAD/NAD(P)-binding domain"/>
    <property type="match status" value="1"/>
</dbReference>
<reference evidence="3 4" key="1">
    <citation type="submission" date="2020-08" db="EMBL/GenBank/DDBJ databases">
        <title>Genomic Encyclopedia of Type Strains, Phase IV (KMG-IV): sequencing the most valuable type-strain genomes for metagenomic binning, comparative biology and taxonomic classification.</title>
        <authorList>
            <person name="Goeker M."/>
        </authorList>
    </citation>
    <scope>NUCLEOTIDE SEQUENCE [LARGE SCALE GENOMIC DNA]</scope>
    <source>
        <strain evidence="3 4">DSM 16268</strain>
    </source>
</reference>
<protein>
    <recommendedName>
        <fullName evidence="2">Amine oxidase domain-containing protein</fullName>
    </recommendedName>
</protein>
<keyword evidence="1" id="KW-1133">Transmembrane helix</keyword>
<keyword evidence="4" id="KW-1185">Reference proteome</keyword>
<dbReference type="InterPro" id="IPR002937">
    <property type="entry name" value="Amino_oxidase"/>
</dbReference>
<evidence type="ECO:0000313" key="3">
    <source>
        <dbReference type="EMBL" id="MBB5751516.1"/>
    </source>
</evidence>
<dbReference type="Gene3D" id="1.10.405.20">
    <property type="match status" value="1"/>
</dbReference>
<dbReference type="RefSeq" id="WP_183852255.1">
    <property type="nucleotide sequence ID" value="NZ_JACHOO010000001.1"/>
</dbReference>
<dbReference type="Pfam" id="PF01593">
    <property type="entry name" value="Amino_oxidase"/>
    <property type="match status" value="1"/>
</dbReference>
<dbReference type="PANTHER" id="PTHR42923">
    <property type="entry name" value="PROTOPORPHYRINOGEN OXIDASE"/>
    <property type="match status" value="1"/>
</dbReference>